<accession>A0A1C3J2B5</accession>
<dbReference type="AlphaFoldDB" id="A0A1C3J2B5"/>
<evidence type="ECO:0000313" key="2">
    <source>
        <dbReference type="Proteomes" id="UP000092876"/>
    </source>
</evidence>
<sequence>MGWPGEKALIKLGDLVSDSVGGIFAPKQIKRVGKAEVDAKRDELLMLAQTEQQIADIKAGKLQYTEDRRLITVNSETVIEQLVEVQNGSKVEPYLNLENLDRQSKTRKQIQAMQEEVNLTKTVLLAEQELESGKYDANDDPVDPDWFTSWAGNAEKVSNDYLQTLWAKVLAGEVTTPGTFSLRTLDLLKSLSKSEAELISKLGEFIIDGRILKGVVDPRGLGNESDTIDKMMADKGLHFTNLLFLQEIGIISGVDSMGLTTTFTSLDPSRFLRAFTSKKSGLVAIHSDPKKKIEFHVLLSSQLGREVFKLADFETDEEYLKTIAQDIANAGFDVQIGDWQQVDETSGNLLNPKAVPANNSKQPT</sequence>
<protein>
    <recommendedName>
        <fullName evidence="3">Membrane-fusion protein</fullName>
    </recommendedName>
</protein>
<evidence type="ECO:0000313" key="1">
    <source>
        <dbReference type="EMBL" id="SBS67814.1"/>
    </source>
</evidence>
<dbReference type="InterPro" id="IPR021254">
    <property type="entry name" value="DUF2806"/>
</dbReference>
<reference evidence="2" key="1">
    <citation type="submission" date="2016-06" db="EMBL/GenBank/DDBJ databases">
        <authorList>
            <person name="Rodrigo-Torres Lidia"/>
            <person name="Arahal R.David."/>
        </authorList>
    </citation>
    <scope>NUCLEOTIDE SEQUENCE [LARGE SCALE GENOMIC DNA]</scope>
    <source>
        <strain evidence="2">CECT 7223</strain>
    </source>
</reference>
<gene>
    <name evidence="1" type="ORF">VAT7223_03905</name>
</gene>
<dbReference type="Pfam" id="PF10987">
    <property type="entry name" value="DUF2806"/>
    <property type="match status" value="1"/>
</dbReference>
<dbReference type="GeneID" id="94231854"/>
<name>A0A1C3J2B5_9VIBR</name>
<dbReference type="EMBL" id="FLQP01000071">
    <property type="protein sequence ID" value="SBS67814.1"/>
    <property type="molecule type" value="Genomic_DNA"/>
</dbReference>
<dbReference type="Proteomes" id="UP000092876">
    <property type="component" value="Unassembled WGS sequence"/>
</dbReference>
<organism evidence="1 2">
    <name type="scientific">Vibrio atlanticus</name>
    <dbReference type="NCBI Taxonomy" id="693153"/>
    <lineage>
        <taxon>Bacteria</taxon>
        <taxon>Pseudomonadati</taxon>
        <taxon>Pseudomonadota</taxon>
        <taxon>Gammaproteobacteria</taxon>
        <taxon>Vibrionales</taxon>
        <taxon>Vibrionaceae</taxon>
        <taxon>Vibrio</taxon>
    </lineage>
</organism>
<evidence type="ECO:0008006" key="3">
    <source>
        <dbReference type="Google" id="ProtNLM"/>
    </source>
</evidence>
<proteinExistence type="predicted"/>
<dbReference type="RefSeq" id="WP_065680169.1">
    <property type="nucleotide sequence ID" value="NZ_AP025460.1"/>
</dbReference>